<dbReference type="EMBL" id="CP121671">
    <property type="protein sequence ID" value="WFT75725.1"/>
    <property type="molecule type" value="Genomic_DNA"/>
</dbReference>
<evidence type="ECO:0000313" key="3">
    <source>
        <dbReference type="Proteomes" id="UP001221597"/>
    </source>
</evidence>
<organism evidence="2 3">
    <name type="scientific">Halobacillus naozhouensis</name>
    <dbReference type="NCBI Taxonomy" id="554880"/>
    <lineage>
        <taxon>Bacteria</taxon>
        <taxon>Bacillati</taxon>
        <taxon>Bacillota</taxon>
        <taxon>Bacilli</taxon>
        <taxon>Bacillales</taxon>
        <taxon>Bacillaceae</taxon>
        <taxon>Halobacillus</taxon>
    </lineage>
</organism>
<name>A0ABY8J4P0_9BACI</name>
<feature type="region of interest" description="Disordered" evidence="1">
    <location>
        <begin position="1"/>
        <end position="39"/>
    </location>
</feature>
<feature type="region of interest" description="Disordered" evidence="1">
    <location>
        <begin position="115"/>
        <end position="149"/>
    </location>
</feature>
<dbReference type="Proteomes" id="UP001221597">
    <property type="component" value="Chromosome"/>
</dbReference>
<sequence length="171" mass="19227">MANQENSEQQTMQQSEEQQTDQNKNQQDHEQKSTESANSTNLALIGGVVGASMGLLASPETGKKVAGRIGQSEVFKGASRELRRTAQEIITEQAMITLRQTAAGYWGKYENKLLNHGQEKEKSEEDRTSSTETSEHDDSEQYKELKEENKRLNENLQRIEEKLNALLEAKG</sequence>
<gene>
    <name evidence="2" type="ORF">P9989_04880</name>
</gene>
<feature type="region of interest" description="Disordered" evidence="1">
    <location>
        <begin position="61"/>
        <end position="80"/>
    </location>
</feature>
<reference evidence="2 3" key="1">
    <citation type="submission" date="2023-04" db="EMBL/GenBank/DDBJ databases">
        <title>Genome sequence of Halobacillus naozhouensis KACC 21980.</title>
        <authorList>
            <person name="Kim S."/>
            <person name="Heo J."/>
            <person name="Kwon S.-W."/>
        </authorList>
    </citation>
    <scope>NUCLEOTIDE SEQUENCE [LARGE SCALE GENOMIC DNA]</scope>
    <source>
        <strain evidence="2 3">KCTC 13234</strain>
    </source>
</reference>
<keyword evidence="3" id="KW-1185">Reference proteome</keyword>
<evidence type="ECO:0000313" key="2">
    <source>
        <dbReference type="EMBL" id="WFT75725.1"/>
    </source>
</evidence>
<feature type="compositionally biased region" description="Low complexity" evidence="1">
    <location>
        <begin position="1"/>
        <end position="22"/>
    </location>
</feature>
<dbReference type="NCBIfam" id="NF041669">
    <property type="entry name" value="GvpT"/>
    <property type="match status" value="1"/>
</dbReference>
<protein>
    <submittedName>
        <fullName evidence="2">YtxH domain-containing protein</fullName>
    </submittedName>
</protein>
<evidence type="ECO:0000256" key="1">
    <source>
        <dbReference type="SAM" id="MobiDB-lite"/>
    </source>
</evidence>
<dbReference type="RefSeq" id="WP_283077691.1">
    <property type="nucleotide sequence ID" value="NZ_CP121671.1"/>
</dbReference>
<proteinExistence type="predicted"/>
<dbReference type="InterPro" id="IPR049646">
    <property type="entry name" value="GvpT/GvpP-like"/>
</dbReference>
<accession>A0ABY8J4P0</accession>